<dbReference type="Proteomes" id="UP001229862">
    <property type="component" value="Chromosome"/>
</dbReference>
<keyword evidence="4" id="KW-1185">Reference proteome</keyword>
<evidence type="ECO:0000256" key="1">
    <source>
        <dbReference type="SAM" id="SignalP"/>
    </source>
</evidence>
<dbReference type="InterPro" id="IPR014917">
    <property type="entry name" value="DUF1800"/>
</dbReference>
<protein>
    <submittedName>
        <fullName evidence="3">DUF1800 family protein</fullName>
    </submittedName>
</protein>
<feature type="signal peptide" evidence="1">
    <location>
        <begin position="1"/>
        <end position="27"/>
    </location>
</feature>
<proteinExistence type="predicted"/>
<evidence type="ECO:0000313" key="3">
    <source>
        <dbReference type="EMBL" id="WML86054.1"/>
    </source>
</evidence>
<evidence type="ECO:0000313" key="4">
    <source>
        <dbReference type="Proteomes" id="UP001223336"/>
    </source>
</evidence>
<gene>
    <name evidence="2" type="ORF">RCC75_15360</name>
    <name evidence="3" type="ORF">RCG00_17370</name>
</gene>
<evidence type="ECO:0000313" key="2">
    <source>
        <dbReference type="EMBL" id="MDQ5769920.1"/>
    </source>
</evidence>
<reference evidence="3 4" key="1">
    <citation type="submission" date="2023-08" db="EMBL/GenBank/DDBJ databases">
        <title>New molecular markers tilS and rpoB for phylogenetic and monitoring studies of the genus Thiothrix biodiversity.</title>
        <authorList>
            <person name="Ravin N.V."/>
            <person name="Smolyakov D."/>
            <person name="Markov N.D."/>
            <person name="Beletsky A.V."/>
            <person name="Mardanov A.V."/>
            <person name="Rudenko T.S."/>
            <person name="Grabovich M.Y."/>
        </authorList>
    </citation>
    <scope>NUCLEOTIDE SEQUENCE</scope>
    <source>
        <strain evidence="3">DNT52</strain>
        <strain evidence="2 4">H33</strain>
    </source>
</reference>
<organism evidence="3">
    <name type="scientific">Thiothrix subterranea</name>
    <dbReference type="NCBI Taxonomy" id="2735563"/>
    <lineage>
        <taxon>Bacteria</taxon>
        <taxon>Pseudomonadati</taxon>
        <taxon>Pseudomonadota</taxon>
        <taxon>Gammaproteobacteria</taxon>
        <taxon>Thiotrichales</taxon>
        <taxon>Thiotrichaceae</taxon>
        <taxon>Thiothrix</taxon>
    </lineage>
</organism>
<dbReference type="EMBL" id="CP133217">
    <property type="protein sequence ID" value="WML86054.1"/>
    <property type="molecule type" value="Genomic_DNA"/>
</dbReference>
<dbReference type="Gene3D" id="2.60.40.10">
    <property type="entry name" value="Immunoglobulins"/>
    <property type="match status" value="2"/>
</dbReference>
<dbReference type="Proteomes" id="UP001223336">
    <property type="component" value="Unassembled WGS sequence"/>
</dbReference>
<name>A0AA51MLU4_9GAMM</name>
<accession>A0AA51MLU4</accession>
<dbReference type="EMBL" id="JAVFKN010000023">
    <property type="protein sequence ID" value="MDQ5769920.1"/>
    <property type="molecule type" value="Genomic_DNA"/>
</dbReference>
<dbReference type="Pfam" id="PF08811">
    <property type="entry name" value="DUF1800"/>
    <property type="match status" value="1"/>
</dbReference>
<sequence length="1478" mass="160262">MTNRHYLHRGLLLLLMLLTCLLPAAHAAVAPNLTVQVVDGTNADAPLINHEINVREILADGSNVWRTKAKTDTNGQVTFSLDGLGSGKRYVLQAKSSRANKTRQSAVIDTAGAVTFRVGFPLLNVTLLDALTQQPLPDISVTAYKQENGKAIWLDNLKTNSSGLVIFELEALSQGIPVTLNAKVFNGFTATQTYTQAGNANFILGDTVATLVDGIQAALPPLANYGVQVRELLSDGKTAWFASVTTDAKGQLRLNLPANRQFRLEAKSTFNNAYKVSQPLQAGQQQTFQVGTPLLQATLKDAVSGAVIPAVKVTAYRIKADGTSVWRTETSTDVNGQVRFDLPELLDGDKAQLFAAPYNAHRAASPIVSQLGNMEFKVGETHIKVMDNTQVPAKPFANQKVTIAEKMADGKEVWRSEATTDATGLLRLSLFAQNDNRTYVLKAKSPFNQTWKTSQPLQQAGEYTFTVGSQPLPVTLKDLSNGNTLANIPITAYRVVAGDKLEYITRQTTDTNGRTSFDLPELSNGGTIRLQATAFNNFGAWSNDITSSTAFEFGVGSLQVTVKDGTQADGALLPNLDVHIRENMADGTTVWFNKAITDAQGNLKIDLPGLDKGRKFFLQATHPVTKRYKSSQTIDKAGAYTFMVGTRLMAVTLYNAITAAPLADKDVTLQEIQAGNTTTWPYIWRSSAKTDAKGVAVIDSALLSQAGLNFVLSVTPYNTGRIMTAPFPAQTYSVDFPVGTTPVTLVDRDNGNAIMPNQRIDAYEISTDGKLTWLKNGTTDANGQAIFDLETLRKGTRHVFKAYNPFANKQYPYSRIITSAGAVTFAVGRTDKGELDLKPPALEILSPSKTNVGNLGFELSGKASDDKALDKIDINLVSGSLTSTQTATLDKVTGNWKLPINSNALQIGQPLNVTATAFDVTGNTTTITRSYQVLADKDAPSITISSHHADETVLKTGFLLQGNVTDDTAVSTVQLSVAQEGGNVLVTPKNLTPTPAGNWAYALPNGILSQDSKITVTLTATDTSGKQSTSTLALNVAGAHEENRQLLSRTTFGITDALLQEVTQLGTTAFLEQQLNPTTLDDSVFAARMANSNPATLAEFQTATLQRMIGSRRQLQEVMTWFWDNHFNTDFRKTGNKLLYELAENDVFRANALGNFRNLLGASAKSPAMLYYLDSVKNVKANANENYAREILELHTVGVDGGYTQKEVDTLAEVFTGWQVQNDRFFFNAAQHNSVAKVFWGNAIPAGGVDEGERVLDILARHPATANYLCSKLVTYFVSDQPVNSLQARCADTFLAQASAPDQIAQVLRVILTSPEFYATENINSKVKTPLEFVTASVRATHAQGTYADLPAAVKRMGMDLYQYPLPTGYSDTGDDWVSSAALQERVRFVNLLANARSGATYLNTATLFSLQQAVTAESIASDLLNWTIGGYYAELEWQTALEVLNAEGAFNPNASNAEARIRETVGTVLSYPEFNYQ</sequence>
<keyword evidence="1" id="KW-0732">Signal</keyword>
<dbReference type="RefSeq" id="WP_308135723.1">
    <property type="nucleotide sequence ID" value="NZ_CP133217.1"/>
</dbReference>
<feature type="chain" id="PRO_5041366608" evidence="1">
    <location>
        <begin position="28"/>
        <end position="1478"/>
    </location>
</feature>
<dbReference type="InterPro" id="IPR013783">
    <property type="entry name" value="Ig-like_fold"/>
</dbReference>